<name>A0ABP7N7D5_9MICO</name>
<evidence type="ECO:0000256" key="3">
    <source>
        <dbReference type="PIRNR" id="PIRNR006241"/>
    </source>
</evidence>
<gene>
    <name evidence="5" type="ORF">GCM10022383_13390</name>
</gene>
<dbReference type="PANTHER" id="PTHR43489">
    <property type="entry name" value="ISOMERASE"/>
    <property type="match status" value="1"/>
</dbReference>
<comment type="similarity">
    <text evidence="3">Belongs to the hyi family.</text>
</comment>
<dbReference type="SUPFAM" id="SSF51658">
    <property type="entry name" value="Xylose isomerase-like"/>
    <property type="match status" value="1"/>
</dbReference>
<dbReference type="EMBL" id="BAABCP010000001">
    <property type="protein sequence ID" value="GAA3936391.1"/>
    <property type="molecule type" value="Genomic_DNA"/>
</dbReference>
<keyword evidence="1 3" id="KW-0413">Isomerase</keyword>
<dbReference type="PANTHER" id="PTHR43489:SF6">
    <property type="entry name" value="HYDROXYPYRUVATE ISOMERASE-RELATED"/>
    <property type="match status" value="1"/>
</dbReference>
<comment type="caution">
    <text evidence="5">The sequence shown here is derived from an EMBL/GenBank/DDBJ whole genome shotgun (WGS) entry which is preliminary data.</text>
</comment>
<reference evidence="6" key="1">
    <citation type="journal article" date="2019" name="Int. J. Syst. Evol. Microbiol.">
        <title>The Global Catalogue of Microorganisms (GCM) 10K type strain sequencing project: providing services to taxonomists for standard genome sequencing and annotation.</title>
        <authorList>
            <consortium name="The Broad Institute Genomics Platform"/>
            <consortium name="The Broad Institute Genome Sequencing Center for Infectious Disease"/>
            <person name="Wu L."/>
            <person name="Ma J."/>
        </authorList>
    </citation>
    <scope>NUCLEOTIDE SEQUENCE [LARGE SCALE GENOMIC DNA]</scope>
    <source>
        <strain evidence="6">JCM 17024</strain>
    </source>
</reference>
<protein>
    <submittedName>
        <fullName evidence="5">TIM barrel protein</fullName>
    </submittedName>
</protein>
<dbReference type="InterPro" id="IPR013022">
    <property type="entry name" value="Xyl_isomerase-like_TIM-brl"/>
</dbReference>
<evidence type="ECO:0000313" key="5">
    <source>
        <dbReference type="EMBL" id="GAA3936391.1"/>
    </source>
</evidence>
<proteinExistence type="inferred from homology"/>
<dbReference type="InterPro" id="IPR050417">
    <property type="entry name" value="Sugar_Epim/Isomerase"/>
</dbReference>
<accession>A0ABP7N7D5</accession>
<feature type="domain" description="Xylose isomerase-like TIM barrel" evidence="4">
    <location>
        <begin position="14"/>
        <end position="243"/>
    </location>
</feature>
<keyword evidence="2" id="KW-0119">Carbohydrate metabolism</keyword>
<sequence>MLYASMDRDERPGAAAADGYRFVESWWPFRGPAAEPAELESFCSGLDRAGVRLVALNLDAGDVAHGDRGLLSIPTHHERVVANLDSVAEILARTGCRTVNALYGNRAPAFDPEQQDRLALEQIVAVADRLGENGATVVVETLNSVDSPAFPLTDIGDSAAFVRRANELGRYRNVRLLLDTYHLAAMGVDPSHAVREYGALIGHVQFADFPGRGRPGTGRVDFAAVETQLTAIAYRGYIAFEFDPAVTSEQGEEGFA</sequence>
<evidence type="ECO:0000256" key="2">
    <source>
        <dbReference type="ARBA" id="ARBA00023277"/>
    </source>
</evidence>
<evidence type="ECO:0000259" key="4">
    <source>
        <dbReference type="Pfam" id="PF01261"/>
    </source>
</evidence>
<dbReference type="Proteomes" id="UP001501591">
    <property type="component" value="Unassembled WGS sequence"/>
</dbReference>
<dbReference type="Gene3D" id="3.20.20.150">
    <property type="entry name" value="Divalent-metal-dependent TIM barrel enzymes"/>
    <property type="match status" value="1"/>
</dbReference>
<organism evidence="5 6">
    <name type="scientific">Microbacterium soli</name>
    <dbReference type="NCBI Taxonomy" id="446075"/>
    <lineage>
        <taxon>Bacteria</taxon>
        <taxon>Bacillati</taxon>
        <taxon>Actinomycetota</taxon>
        <taxon>Actinomycetes</taxon>
        <taxon>Micrococcales</taxon>
        <taxon>Microbacteriaceae</taxon>
        <taxon>Microbacterium</taxon>
    </lineage>
</organism>
<keyword evidence="6" id="KW-1185">Reference proteome</keyword>
<evidence type="ECO:0000313" key="6">
    <source>
        <dbReference type="Proteomes" id="UP001501591"/>
    </source>
</evidence>
<dbReference type="InterPro" id="IPR036237">
    <property type="entry name" value="Xyl_isomerase-like_sf"/>
</dbReference>
<evidence type="ECO:0000256" key="1">
    <source>
        <dbReference type="ARBA" id="ARBA00023235"/>
    </source>
</evidence>
<dbReference type="InterPro" id="IPR026040">
    <property type="entry name" value="HyI-like"/>
</dbReference>
<dbReference type="Pfam" id="PF01261">
    <property type="entry name" value="AP_endonuc_2"/>
    <property type="match status" value="1"/>
</dbReference>
<dbReference type="PIRSF" id="PIRSF006241">
    <property type="entry name" value="HyI"/>
    <property type="match status" value="1"/>
</dbReference>